<gene>
    <name evidence="1" type="ORF">DERYTH_LOCUS16481</name>
</gene>
<evidence type="ECO:0000313" key="2">
    <source>
        <dbReference type="Proteomes" id="UP000789405"/>
    </source>
</evidence>
<sequence>LWSYSETPVGFSIRIKTILVNKASKLTESRIRDFNEKQERLKKKTEKLRKKFGEHDAAW</sequence>
<reference evidence="1" key="1">
    <citation type="submission" date="2021-06" db="EMBL/GenBank/DDBJ databases">
        <authorList>
            <person name="Kallberg Y."/>
            <person name="Tangrot J."/>
            <person name="Rosling A."/>
        </authorList>
    </citation>
    <scope>NUCLEOTIDE SEQUENCE</scope>
    <source>
        <strain evidence="1">MA453B</strain>
    </source>
</reference>
<organism evidence="1 2">
    <name type="scientific">Dentiscutata erythropus</name>
    <dbReference type="NCBI Taxonomy" id="1348616"/>
    <lineage>
        <taxon>Eukaryota</taxon>
        <taxon>Fungi</taxon>
        <taxon>Fungi incertae sedis</taxon>
        <taxon>Mucoromycota</taxon>
        <taxon>Glomeromycotina</taxon>
        <taxon>Glomeromycetes</taxon>
        <taxon>Diversisporales</taxon>
        <taxon>Gigasporaceae</taxon>
        <taxon>Dentiscutata</taxon>
    </lineage>
</organism>
<protein>
    <submittedName>
        <fullName evidence="1">15533_t:CDS:1</fullName>
    </submittedName>
</protein>
<feature type="non-terminal residue" evidence="1">
    <location>
        <position position="1"/>
    </location>
</feature>
<keyword evidence="2" id="KW-1185">Reference proteome</keyword>
<dbReference type="Proteomes" id="UP000789405">
    <property type="component" value="Unassembled WGS sequence"/>
</dbReference>
<comment type="caution">
    <text evidence="1">The sequence shown here is derived from an EMBL/GenBank/DDBJ whole genome shotgun (WGS) entry which is preliminary data.</text>
</comment>
<dbReference type="EMBL" id="CAJVPY010014423">
    <property type="protein sequence ID" value="CAG8746510.1"/>
    <property type="molecule type" value="Genomic_DNA"/>
</dbReference>
<dbReference type="AlphaFoldDB" id="A0A9N9IPY5"/>
<evidence type="ECO:0000313" key="1">
    <source>
        <dbReference type="EMBL" id="CAG8746510.1"/>
    </source>
</evidence>
<proteinExistence type="predicted"/>
<accession>A0A9N9IPY5</accession>
<name>A0A9N9IPY5_9GLOM</name>